<dbReference type="Gene3D" id="1.10.260.40">
    <property type="entry name" value="lambda repressor-like DNA-binding domains"/>
    <property type="match status" value="1"/>
</dbReference>
<dbReference type="Proteomes" id="UP000529783">
    <property type="component" value="Unassembled WGS sequence"/>
</dbReference>
<dbReference type="EMBL" id="JACCBA010000001">
    <property type="protein sequence ID" value="NYD49040.1"/>
    <property type="molecule type" value="Genomic_DNA"/>
</dbReference>
<dbReference type="Pfam" id="PF19054">
    <property type="entry name" value="DUF5753"/>
    <property type="match status" value="1"/>
</dbReference>
<accession>A0A7Y9EKW9</accession>
<dbReference type="InterPro" id="IPR001387">
    <property type="entry name" value="Cro/C1-type_HTH"/>
</dbReference>
<dbReference type="SUPFAM" id="SSF47413">
    <property type="entry name" value="lambda repressor-like DNA-binding domains"/>
    <property type="match status" value="1"/>
</dbReference>
<evidence type="ECO:0000313" key="2">
    <source>
        <dbReference type="EMBL" id="NYD49040.1"/>
    </source>
</evidence>
<keyword evidence="3" id="KW-1185">Reference proteome</keyword>
<dbReference type="InterPro" id="IPR043917">
    <property type="entry name" value="DUF5753"/>
</dbReference>
<evidence type="ECO:0000259" key="1">
    <source>
        <dbReference type="PROSITE" id="PS50943"/>
    </source>
</evidence>
<proteinExistence type="predicted"/>
<evidence type="ECO:0000313" key="3">
    <source>
        <dbReference type="Proteomes" id="UP000529783"/>
    </source>
</evidence>
<name>A0A7Y9EKW9_9ACTN</name>
<dbReference type="PROSITE" id="PS50943">
    <property type="entry name" value="HTH_CROC1"/>
    <property type="match status" value="1"/>
</dbReference>
<dbReference type="CDD" id="cd00093">
    <property type="entry name" value="HTH_XRE"/>
    <property type="match status" value="1"/>
</dbReference>
<reference evidence="2 3" key="1">
    <citation type="submission" date="2020-07" db="EMBL/GenBank/DDBJ databases">
        <title>Sequencing the genomes of 1000 actinobacteria strains.</title>
        <authorList>
            <person name="Klenk H.-P."/>
        </authorList>
    </citation>
    <scope>NUCLEOTIDE SEQUENCE [LARGE SCALE GENOMIC DNA]</scope>
    <source>
        <strain evidence="2 3">DSM 40398</strain>
    </source>
</reference>
<dbReference type="Pfam" id="PF13560">
    <property type="entry name" value="HTH_31"/>
    <property type="match status" value="1"/>
</dbReference>
<protein>
    <submittedName>
        <fullName evidence="2">Transcriptional regulator with XRE-family HTH domain</fullName>
    </submittedName>
</protein>
<feature type="domain" description="HTH cro/C1-type" evidence="1">
    <location>
        <begin position="16"/>
        <end position="70"/>
    </location>
</feature>
<dbReference type="GO" id="GO:0003677">
    <property type="term" value="F:DNA binding"/>
    <property type="evidence" value="ECO:0007669"/>
    <property type="project" value="InterPro"/>
</dbReference>
<dbReference type="AlphaFoldDB" id="A0A7Y9EKW9"/>
<dbReference type="RefSeq" id="WP_179845842.1">
    <property type="nucleotide sequence ID" value="NZ_BAAASW010000016.1"/>
</dbReference>
<dbReference type="SMART" id="SM00530">
    <property type="entry name" value="HTH_XRE"/>
    <property type="match status" value="1"/>
</dbReference>
<sequence length="283" mass="31870">MPDSPTVHQRRLRVELRRAREAAELTQEQAAKALEWSLSKIIRIEGGMVRVAVSDVRVMLQQYGVPSERYDEFLGLARAARETAWWSAYRRVLSPQMAELIGFESAAGACREFDPLLVPGLLQISAYAKEILSNLRGEDAPEQISELVEVRLRRQEIFEGDAPPRFYFVIDEAAIRRLVGGAAVMRAQLSHLLEMAKRPNVTIEIVPLDRGAHPGLSGPFKLLEFVEAEDDDVLYLEGAQGELIGRDYREDIVRYREKFEVLRRISLGPEGSAVLLNTVAESL</sequence>
<organism evidence="2 3">
    <name type="scientific">Actinomadura luteofluorescens</name>
    <dbReference type="NCBI Taxonomy" id="46163"/>
    <lineage>
        <taxon>Bacteria</taxon>
        <taxon>Bacillati</taxon>
        <taxon>Actinomycetota</taxon>
        <taxon>Actinomycetes</taxon>
        <taxon>Streptosporangiales</taxon>
        <taxon>Thermomonosporaceae</taxon>
        <taxon>Actinomadura</taxon>
    </lineage>
</organism>
<comment type="caution">
    <text evidence="2">The sequence shown here is derived from an EMBL/GenBank/DDBJ whole genome shotgun (WGS) entry which is preliminary data.</text>
</comment>
<gene>
    <name evidence="2" type="ORF">BJY14_005023</name>
</gene>
<dbReference type="InterPro" id="IPR010982">
    <property type="entry name" value="Lambda_DNA-bd_dom_sf"/>
</dbReference>